<protein>
    <submittedName>
        <fullName evidence="2">Uncharacterized protein</fullName>
    </submittedName>
</protein>
<evidence type="ECO:0000256" key="1">
    <source>
        <dbReference type="SAM" id="MobiDB-lite"/>
    </source>
</evidence>
<accession>A0A6A4H287</accession>
<dbReference type="Proteomes" id="UP000799118">
    <property type="component" value="Unassembled WGS sequence"/>
</dbReference>
<reference evidence="2" key="1">
    <citation type="journal article" date="2019" name="Environ. Microbiol.">
        <title>Fungal ecological strategies reflected in gene transcription - a case study of two litter decomposers.</title>
        <authorList>
            <person name="Barbi F."/>
            <person name="Kohler A."/>
            <person name="Barry K."/>
            <person name="Baskaran P."/>
            <person name="Daum C."/>
            <person name="Fauchery L."/>
            <person name="Ihrmark K."/>
            <person name="Kuo A."/>
            <person name="LaButti K."/>
            <person name="Lipzen A."/>
            <person name="Morin E."/>
            <person name="Grigoriev I.V."/>
            <person name="Henrissat B."/>
            <person name="Lindahl B."/>
            <person name="Martin F."/>
        </authorList>
    </citation>
    <scope>NUCLEOTIDE SEQUENCE</scope>
    <source>
        <strain evidence="2">JB14</strain>
    </source>
</reference>
<feature type="compositionally biased region" description="Polar residues" evidence="1">
    <location>
        <begin position="47"/>
        <end position="56"/>
    </location>
</feature>
<dbReference type="AlphaFoldDB" id="A0A6A4H287"/>
<evidence type="ECO:0000313" key="3">
    <source>
        <dbReference type="Proteomes" id="UP000799118"/>
    </source>
</evidence>
<sequence>MSFNLSRPGDDTVRQRPLFVPGIGSDDPYSDAWLPERDISRTHSEFRSSQVQNIQQTEKEDDELSKSSPRDKREMEKEKDTRGRETNDKENTNAAAASPRARSQSVRSGYLQGSPTSRPPKPE</sequence>
<feature type="compositionally biased region" description="Low complexity" evidence="1">
    <location>
        <begin position="94"/>
        <end position="108"/>
    </location>
</feature>
<feature type="region of interest" description="Disordered" evidence="1">
    <location>
        <begin position="1"/>
        <end position="123"/>
    </location>
</feature>
<name>A0A6A4H287_9AGAR</name>
<dbReference type="EMBL" id="ML769613">
    <property type="protein sequence ID" value="KAE9391778.1"/>
    <property type="molecule type" value="Genomic_DNA"/>
</dbReference>
<feature type="compositionally biased region" description="Basic and acidic residues" evidence="1">
    <location>
        <begin position="64"/>
        <end position="91"/>
    </location>
</feature>
<proteinExistence type="predicted"/>
<gene>
    <name evidence="2" type="ORF">BT96DRAFT_297712</name>
</gene>
<keyword evidence="3" id="KW-1185">Reference proteome</keyword>
<organism evidence="2 3">
    <name type="scientific">Gymnopus androsaceus JB14</name>
    <dbReference type="NCBI Taxonomy" id="1447944"/>
    <lineage>
        <taxon>Eukaryota</taxon>
        <taxon>Fungi</taxon>
        <taxon>Dikarya</taxon>
        <taxon>Basidiomycota</taxon>
        <taxon>Agaricomycotina</taxon>
        <taxon>Agaricomycetes</taxon>
        <taxon>Agaricomycetidae</taxon>
        <taxon>Agaricales</taxon>
        <taxon>Marasmiineae</taxon>
        <taxon>Omphalotaceae</taxon>
        <taxon>Gymnopus</taxon>
    </lineage>
</organism>
<evidence type="ECO:0000313" key="2">
    <source>
        <dbReference type="EMBL" id="KAE9391778.1"/>
    </source>
</evidence>
<feature type="compositionally biased region" description="Basic and acidic residues" evidence="1">
    <location>
        <begin position="34"/>
        <end position="46"/>
    </location>
</feature>